<dbReference type="Proteomes" id="UP001187315">
    <property type="component" value="Unassembled WGS sequence"/>
</dbReference>
<comment type="catalytic activity">
    <reaction evidence="16">
        <text>alpha-D-galactosyl-(1-&gt;3)-beta-D-galactosyl-(1-&gt;4)-N-acetyl-beta-D-glucosaminyl-(1-&gt;3)-beta-D-galactosyl-(1-&gt;4)-beta-D-glucosyl-(1&lt;-&gt;1')-ceramide + GDP-beta-L-fucose = a neolactoside IV(3)-alpha-Gal,III(3)-alpha-Fuc-nLc4Cer + GDP + H(+)</text>
        <dbReference type="Rhea" id="RHEA:48380"/>
        <dbReference type="ChEBI" id="CHEBI:15378"/>
        <dbReference type="ChEBI" id="CHEBI:57273"/>
        <dbReference type="ChEBI" id="CHEBI:58189"/>
        <dbReference type="ChEBI" id="CHEBI:90380"/>
        <dbReference type="ChEBI" id="CHEBI:90381"/>
    </reaction>
    <physiologicalReaction direction="left-to-right" evidence="16">
        <dbReference type="Rhea" id="RHEA:48381"/>
    </physiologicalReaction>
</comment>
<evidence type="ECO:0000256" key="13">
    <source>
        <dbReference type="ARBA" id="ARBA00023157"/>
    </source>
</evidence>
<accession>A0AA88NC31</accession>
<comment type="catalytic activity">
    <reaction evidence="23">
        <text>an alpha-L-Fuc-(1-&gt;2)-beta-D-Gal-(1-&gt;4)-beta-D-GlcNAc derivative + GDP-beta-L-fucose = an alpha-L-Fuc-(1-&gt;2)-beta-D-Gal-(1-&gt;4)-[alpha-L-Fuc-(1-&gt;3)]-beta-D-GlcNAc derivative + GDP + H(+)</text>
        <dbReference type="Rhea" id="RHEA:77191"/>
        <dbReference type="ChEBI" id="CHEBI:15378"/>
        <dbReference type="ChEBI" id="CHEBI:57273"/>
        <dbReference type="ChEBI" id="CHEBI:58189"/>
        <dbReference type="ChEBI" id="CHEBI:133510"/>
        <dbReference type="ChEBI" id="CHEBI:195560"/>
    </reaction>
    <physiologicalReaction direction="left-to-right" evidence="23">
        <dbReference type="Rhea" id="RHEA:77192"/>
    </physiologicalReaction>
</comment>
<comment type="catalytic activity">
    <reaction evidence="18">
        <text>alpha-N-glycoloylneuraminosyl-(2-&gt;3)-beta-D-galactosyl-(1-&gt;4)-N-acetyl-beta-D-glucosaminyl-(1-&gt;3)-beta-D-galactosyl-(1-&gt;4)-N-acetyl-beta-D-glucosaminyl-(1-&gt;3)-beta-D-galactosyl-(1-&gt;4)-beta-D-glucosyl-(1&lt;-&gt;1')-ceramide + GDP-beta-L-fucose = alpha-N-glycoloylneuraminosyl-(2-&gt;3)-beta-D-galactosyl-(1-&gt;4)-N-acetyl-beta-D-glucosaminyl-(1-&gt;3)-beta-D-galactosyl-(1-&gt;4)-[alpha-L-fucosyl-(1-&gt;3)]-N-acetyl-beta-D-glucosaminyl-(1-&gt;3)-beta-D-galactosyl-(1-&gt;4)-beta-D-glucosyl-(1&lt;-&gt;1')-ceramide + GDP + H(+)</text>
        <dbReference type="Rhea" id="RHEA:48388"/>
        <dbReference type="ChEBI" id="CHEBI:15378"/>
        <dbReference type="ChEBI" id="CHEBI:57273"/>
        <dbReference type="ChEBI" id="CHEBI:58189"/>
        <dbReference type="ChEBI" id="CHEBI:90383"/>
        <dbReference type="ChEBI" id="CHEBI:90384"/>
    </reaction>
    <physiologicalReaction direction="left-to-right" evidence="18">
        <dbReference type="Rhea" id="RHEA:48389"/>
    </physiologicalReaction>
</comment>
<sequence>MEFMLHSHFRSWEMVVHRNLKASTDYTGLLDIVRWRSVEWSGMMISTSKIHQICLIVTCWLGGLFSCLVFIQYSSRSCAPEPIPYYRYYNNVNTLNTPGQEEKPIVLLWFWPENFRWDFRDCKAIYNIDGCHLTDDRNLYNQADAVLIFHKAIKWDLSNLPPSPRPPFQKWIWFHVESPTNTPKIPGLEKLFNLTLSYRRDADISVRYKLTINKKPNNDFVIPKKDKLLCWFVSNMATSTGVGTRMEYYNKLKNHITVTIFGKMAGTRMKDEDYFSTMASCKFYLAFENSVHRDYITEKLNGPLAAGTVPVVLGPPRENYEQFTPSNSFIHINDFPDAEALAKYLLQLDKDDEAYKRYFDWRKHLTATPHLTLWNQEFTMYICHACEYIGRHKEYRAAQDIYKWWFS</sequence>
<evidence type="ECO:0000256" key="11">
    <source>
        <dbReference type="ARBA" id="ARBA00023098"/>
    </source>
</evidence>
<comment type="catalytic activity">
    <reaction evidence="15">
        <text>a beta-D-galactosyl-(1-&gt;4)-N-acetyl-beta-D-glucosaminyl derivative + GDP-beta-L-fucose = a beta-D-galactosyl-(1-&gt;4)-[alpha-L-fucosyl-(1-&gt;3)]-N-acetyl-beta-D-glucosaminyl derivative + GDP + H(+)</text>
        <dbReference type="Rhea" id="RHEA:14257"/>
        <dbReference type="ChEBI" id="CHEBI:15378"/>
        <dbReference type="ChEBI" id="CHEBI:57273"/>
        <dbReference type="ChEBI" id="CHEBI:58189"/>
        <dbReference type="ChEBI" id="CHEBI:133507"/>
        <dbReference type="ChEBI" id="CHEBI:137941"/>
        <dbReference type="EC" id="2.4.1.152"/>
    </reaction>
    <physiologicalReaction direction="left-to-right" evidence="15">
        <dbReference type="Rhea" id="RHEA:14258"/>
    </physiologicalReaction>
</comment>
<keyword evidence="6 24" id="KW-0808">Transferase</keyword>
<evidence type="ECO:0000259" key="26">
    <source>
        <dbReference type="Pfam" id="PF17039"/>
    </source>
</evidence>
<dbReference type="GO" id="GO:0006629">
    <property type="term" value="P:lipid metabolic process"/>
    <property type="evidence" value="ECO:0007669"/>
    <property type="project" value="UniProtKB-KW"/>
</dbReference>
<keyword evidence="14" id="KW-0325">Glycoprotein</keyword>
<keyword evidence="9 24" id="KW-1133">Transmembrane helix</keyword>
<feature type="domain" description="Fucosyltransferase C-terminal" evidence="25">
    <location>
        <begin position="223"/>
        <end position="404"/>
    </location>
</feature>
<evidence type="ECO:0000256" key="15">
    <source>
        <dbReference type="ARBA" id="ARBA00029329"/>
    </source>
</evidence>
<evidence type="ECO:0000256" key="20">
    <source>
        <dbReference type="ARBA" id="ARBA00036757"/>
    </source>
</evidence>
<evidence type="ECO:0000256" key="22">
    <source>
        <dbReference type="ARBA" id="ARBA00043828"/>
    </source>
</evidence>
<evidence type="ECO:0000256" key="2">
    <source>
        <dbReference type="ARBA" id="ARBA00004934"/>
    </source>
</evidence>
<evidence type="ECO:0000259" key="25">
    <source>
        <dbReference type="Pfam" id="PF00852"/>
    </source>
</evidence>
<comment type="catalytic activity">
    <reaction evidence="19">
        <text>an N-acetyl-alpha-neuraminyl-(2-&gt;3)-beta-D-galactosyl-(1-&gt;4)-N-acetyl-beta-D-glucosaminyl derivative + GDP-beta-L-fucose = an alpha-Neu5Ac-(2-&gt;3)-beta-D-Gal-(1-&gt;4)-[alpha-L-Fuc-(1-&gt;3)]-beta-D-GlcNAc derivative + GDP + H(+)</text>
        <dbReference type="Rhea" id="RHEA:56076"/>
        <dbReference type="ChEBI" id="CHEBI:15378"/>
        <dbReference type="ChEBI" id="CHEBI:57273"/>
        <dbReference type="ChEBI" id="CHEBI:58189"/>
        <dbReference type="ChEBI" id="CHEBI:136545"/>
        <dbReference type="ChEBI" id="CHEBI:139509"/>
    </reaction>
    <physiologicalReaction direction="left-to-right" evidence="19">
        <dbReference type="Rhea" id="RHEA:56077"/>
    </physiologicalReaction>
</comment>
<evidence type="ECO:0000256" key="4">
    <source>
        <dbReference type="ARBA" id="ARBA00011738"/>
    </source>
</evidence>
<comment type="caution">
    <text evidence="27">The sequence shown here is derived from an EMBL/GenBank/DDBJ whole genome shotgun (WGS) entry which is preliminary data.</text>
</comment>
<dbReference type="InterPro" id="IPR031481">
    <property type="entry name" value="Glyco_tran_10_N"/>
</dbReference>
<comment type="catalytic activity">
    <reaction evidence="20">
        <text>a neolactoside nLc4Cer + GDP-beta-L-fucose = a neolactoside III(3)-alpha-Fuc-nLc4Cer + GDP + H(+)</text>
        <dbReference type="Rhea" id="RHEA:48376"/>
        <dbReference type="ChEBI" id="CHEBI:15378"/>
        <dbReference type="ChEBI" id="CHEBI:57273"/>
        <dbReference type="ChEBI" id="CHEBI:58189"/>
        <dbReference type="ChEBI" id="CHEBI:90376"/>
        <dbReference type="ChEBI" id="CHEBI:90379"/>
    </reaction>
    <physiologicalReaction direction="left-to-right" evidence="20">
        <dbReference type="Rhea" id="RHEA:48377"/>
    </physiologicalReaction>
</comment>
<dbReference type="InterPro" id="IPR038577">
    <property type="entry name" value="GT10-like_C_sf"/>
</dbReference>
<protein>
    <recommendedName>
        <fullName evidence="24">Fucosyltransferase</fullName>
        <ecNumber evidence="24">2.4.1.-</ecNumber>
    </recommendedName>
</protein>
<dbReference type="Pfam" id="PF17039">
    <property type="entry name" value="Glyco_tran_10_N"/>
    <property type="match status" value="1"/>
</dbReference>
<evidence type="ECO:0000256" key="10">
    <source>
        <dbReference type="ARBA" id="ARBA00023034"/>
    </source>
</evidence>
<evidence type="ECO:0000256" key="9">
    <source>
        <dbReference type="ARBA" id="ARBA00022989"/>
    </source>
</evidence>
<evidence type="ECO:0000256" key="12">
    <source>
        <dbReference type="ARBA" id="ARBA00023136"/>
    </source>
</evidence>
<gene>
    <name evidence="27" type="ORF">Q7C36_008291</name>
</gene>
<evidence type="ECO:0000256" key="6">
    <source>
        <dbReference type="ARBA" id="ARBA00022679"/>
    </source>
</evidence>
<evidence type="ECO:0000256" key="23">
    <source>
        <dbReference type="ARBA" id="ARBA00043838"/>
    </source>
</evidence>
<evidence type="ECO:0000256" key="3">
    <source>
        <dbReference type="ARBA" id="ARBA00008919"/>
    </source>
</evidence>
<name>A0AA88NC31_TACVA</name>
<dbReference type="EMBL" id="JAVHJS010000007">
    <property type="protein sequence ID" value="KAK2853090.1"/>
    <property type="molecule type" value="Genomic_DNA"/>
</dbReference>
<evidence type="ECO:0000256" key="7">
    <source>
        <dbReference type="ARBA" id="ARBA00022692"/>
    </source>
</evidence>
<dbReference type="EC" id="2.4.1.-" evidence="24"/>
<comment type="pathway">
    <text evidence="1">Protein modification; protein glycosylation.</text>
</comment>
<evidence type="ECO:0000313" key="27">
    <source>
        <dbReference type="EMBL" id="KAK2853090.1"/>
    </source>
</evidence>
<dbReference type="SUPFAM" id="SSF53756">
    <property type="entry name" value="UDP-Glycosyltransferase/glycogen phosphorylase"/>
    <property type="match status" value="1"/>
</dbReference>
<evidence type="ECO:0000256" key="21">
    <source>
        <dbReference type="ARBA" id="ARBA00037848"/>
    </source>
</evidence>
<evidence type="ECO:0000256" key="18">
    <source>
        <dbReference type="ARBA" id="ARBA00036295"/>
    </source>
</evidence>
<feature type="domain" description="Fucosyltransferase N-terminal" evidence="26">
    <location>
        <begin position="102"/>
        <end position="209"/>
    </location>
</feature>
<comment type="similarity">
    <text evidence="3 24">Belongs to the glycosyltransferase 10 family.</text>
</comment>
<keyword evidence="5 24" id="KW-0328">Glycosyltransferase</keyword>
<dbReference type="FunFam" id="3.40.50.11660:FF:000001">
    <property type="entry name" value="alpha-(1,3)-fucosyltransferase 9"/>
    <property type="match status" value="1"/>
</dbReference>
<dbReference type="InterPro" id="IPR001503">
    <property type="entry name" value="Glyco_trans_10"/>
</dbReference>
<dbReference type="Gene3D" id="3.40.50.11660">
    <property type="entry name" value="Glycosyl transferase family 10, C-terminal domain"/>
    <property type="match status" value="1"/>
</dbReference>
<evidence type="ECO:0000256" key="16">
    <source>
        <dbReference type="ARBA" id="ARBA00036053"/>
    </source>
</evidence>
<keyword evidence="10 24" id="KW-0333">Golgi apparatus</keyword>
<keyword evidence="12 24" id="KW-0472">Membrane</keyword>
<evidence type="ECO:0000256" key="17">
    <source>
        <dbReference type="ARBA" id="ARBA00036234"/>
    </source>
</evidence>
<dbReference type="InterPro" id="IPR055270">
    <property type="entry name" value="Glyco_tran_10_C"/>
</dbReference>
<organism evidence="27 28">
    <name type="scientific">Tachysurus vachellii</name>
    <name type="common">Darkbarbel catfish</name>
    <name type="synonym">Pelteobagrus vachellii</name>
    <dbReference type="NCBI Taxonomy" id="175792"/>
    <lineage>
        <taxon>Eukaryota</taxon>
        <taxon>Metazoa</taxon>
        <taxon>Chordata</taxon>
        <taxon>Craniata</taxon>
        <taxon>Vertebrata</taxon>
        <taxon>Euteleostomi</taxon>
        <taxon>Actinopterygii</taxon>
        <taxon>Neopterygii</taxon>
        <taxon>Teleostei</taxon>
        <taxon>Ostariophysi</taxon>
        <taxon>Siluriformes</taxon>
        <taxon>Bagridae</taxon>
        <taxon>Tachysurus</taxon>
    </lineage>
</organism>
<comment type="pathway">
    <text evidence="2">Glycolipid biosynthesis.</text>
</comment>
<dbReference type="PANTHER" id="PTHR11929:SF10">
    <property type="entry name" value="4-GALACTOSYL-N-ACETYLGLUCOSAMINIDE 3-ALPHA-L-FUCOSYLTRANSFERASE 9"/>
    <property type="match status" value="1"/>
</dbReference>
<proteinExistence type="inferred from homology"/>
<dbReference type="GO" id="GO:0017083">
    <property type="term" value="F:4-galactosyl-N-acetylglucosaminide 3-alpha-L-fucosyltransferase activity"/>
    <property type="evidence" value="ECO:0007669"/>
    <property type="project" value="UniProtKB-EC"/>
</dbReference>
<evidence type="ECO:0000256" key="1">
    <source>
        <dbReference type="ARBA" id="ARBA00004922"/>
    </source>
</evidence>
<keyword evidence="8" id="KW-0735">Signal-anchor</keyword>
<reference evidence="27" key="1">
    <citation type="submission" date="2023-08" db="EMBL/GenBank/DDBJ databases">
        <title>Pelteobagrus vachellii genome.</title>
        <authorList>
            <person name="Liu H."/>
        </authorList>
    </citation>
    <scope>NUCLEOTIDE SEQUENCE</scope>
    <source>
        <strain evidence="27">PRFRI_2022a</strain>
        <tissue evidence="27">Muscle</tissue>
    </source>
</reference>
<keyword evidence="28" id="KW-1185">Reference proteome</keyword>
<evidence type="ECO:0000256" key="5">
    <source>
        <dbReference type="ARBA" id="ARBA00022676"/>
    </source>
</evidence>
<evidence type="ECO:0000313" key="28">
    <source>
        <dbReference type="Proteomes" id="UP001187315"/>
    </source>
</evidence>
<comment type="subcellular location">
    <subcellularLocation>
        <location evidence="24">Golgi apparatus</location>
        <location evidence="24">Golgi stack membrane</location>
        <topology evidence="24">Single-pass type II membrane protein</topology>
    </subcellularLocation>
    <subcellularLocation>
        <location evidence="21">Golgi apparatus</location>
        <location evidence="21">trans-Golgi network membrane</location>
        <topology evidence="21">Single-pass type II membrane protein</topology>
    </subcellularLocation>
</comment>
<comment type="catalytic activity">
    <reaction evidence="17">
        <text>an alpha-Neu5Ac-(2-&gt;3)-beta-D-Gal-(1-&gt;4)-beta-D-GlcNAc-(1-&gt;3)-beta-D-Gal-(1-&gt;4)-beta-D-GlcNAc derivative + GDP-beta-L-fucose = an alpha-Neu5Ac-(2-&gt;3)-beta-D-Gal-(1-&gt;4)-beta-D-GlcNAc-(1-&gt;3)-beta-D-Gal-(1-&gt;4)-[alpha-L-Fuc-(1-&gt;3)]-beta-D-GlcNAc derivative + GDP + H(+)</text>
        <dbReference type="Rhea" id="RHEA:68044"/>
        <dbReference type="ChEBI" id="CHEBI:15378"/>
        <dbReference type="ChEBI" id="CHEBI:57273"/>
        <dbReference type="ChEBI" id="CHEBI:58189"/>
        <dbReference type="ChEBI" id="CHEBI:145343"/>
        <dbReference type="ChEBI" id="CHEBI:176900"/>
    </reaction>
    <physiologicalReaction direction="left-to-right" evidence="17">
        <dbReference type="Rhea" id="RHEA:68045"/>
    </physiologicalReaction>
</comment>
<keyword evidence="7 24" id="KW-0812">Transmembrane</keyword>
<evidence type="ECO:0000256" key="19">
    <source>
        <dbReference type="ARBA" id="ARBA00036481"/>
    </source>
</evidence>
<keyword evidence="11" id="KW-0443">Lipid metabolism</keyword>
<comment type="subunit">
    <text evidence="4">Homodimer.</text>
</comment>
<feature type="transmembrane region" description="Helical" evidence="24">
    <location>
        <begin position="53"/>
        <end position="73"/>
    </location>
</feature>
<keyword evidence="13" id="KW-1015">Disulfide bond</keyword>
<dbReference type="AlphaFoldDB" id="A0AA88NC31"/>
<evidence type="ECO:0000256" key="8">
    <source>
        <dbReference type="ARBA" id="ARBA00022968"/>
    </source>
</evidence>
<dbReference type="PANTHER" id="PTHR11929">
    <property type="entry name" value="ALPHA- 1,3 -FUCOSYLTRANSFERASE"/>
    <property type="match status" value="1"/>
</dbReference>
<dbReference type="GO" id="GO:0032580">
    <property type="term" value="C:Golgi cisterna membrane"/>
    <property type="evidence" value="ECO:0007669"/>
    <property type="project" value="UniProtKB-SubCell"/>
</dbReference>
<comment type="catalytic activity">
    <reaction evidence="22">
        <text>beta-D-Gal-(1-&gt;4)-beta-D-GlcNAc-(1-&gt;3)-beta-D-Gal-(1-&gt;4)-D-Glc + GDP-beta-L-fucose = beta-D-Gal-(1-&gt;4)-[alpha-L-Fuc-(1-&gt;3)]-beta-D-GlcNAc-(1-&gt;3)-beta-D-Gal-(1-&gt;4)-D-Glc + GDP + H(+)</text>
        <dbReference type="Rhea" id="RHEA:77187"/>
        <dbReference type="ChEBI" id="CHEBI:15378"/>
        <dbReference type="ChEBI" id="CHEBI:57273"/>
        <dbReference type="ChEBI" id="CHEBI:58189"/>
        <dbReference type="ChEBI" id="CHEBI:60239"/>
        <dbReference type="ChEBI" id="CHEBI:61352"/>
    </reaction>
    <physiologicalReaction direction="left-to-right" evidence="22">
        <dbReference type="Rhea" id="RHEA:77188"/>
    </physiologicalReaction>
</comment>
<dbReference type="Pfam" id="PF00852">
    <property type="entry name" value="Glyco_transf_10"/>
    <property type="match status" value="1"/>
</dbReference>
<evidence type="ECO:0000256" key="14">
    <source>
        <dbReference type="ARBA" id="ARBA00023180"/>
    </source>
</evidence>
<evidence type="ECO:0000256" key="24">
    <source>
        <dbReference type="RuleBase" id="RU003832"/>
    </source>
</evidence>